<feature type="transmembrane region" description="Helical" evidence="4">
    <location>
        <begin position="58"/>
        <end position="82"/>
    </location>
</feature>
<protein>
    <submittedName>
        <fullName evidence="6">Capsular polysaccharide synthesis enzyme CapM</fullName>
    </submittedName>
</protein>
<dbReference type="GO" id="GO:0016780">
    <property type="term" value="F:phosphotransferase activity, for other substituted phosphate groups"/>
    <property type="evidence" value="ECO:0007669"/>
    <property type="project" value="TreeGrafter"/>
</dbReference>
<dbReference type="Pfam" id="PF02397">
    <property type="entry name" value="Bac_transf"/>
    <property type="match status" value="1"/>
</dbReference>
<dbReference type="InterPro" id="IPR003362">
    <property type="entry name" value="Bact_transf"/>
</dbReference>
<dbReference type="AlphaFoldDB" id="A0A3T0EBM7"/>
<keyword evidence="4" id="KW-1133">Transmembrane helix</keyword>
<keyword evidence="2" id="KW-0270">Exopolysaccharide synthesis</keyword>
<organism evidence="6 7">
    <name type="scientific">Glycocaulis alkaliphilus</name>
    <dbReference type="NCBI Taxonomy" id="1434191"/>
    <lineage>
        <taxon>Bacteria</taxon>
        <taxon>Pseudomonadati</taxon>
        <taxon>Pseudomonadota</taxon>
        <taxon>Alphaproteobacteria</taxon>
        <taxon>Maricaulales</taxon>
        <taxon>Maricaulaceae</taxon>
        <taxon>Glycocaulis</taxon>
    </lineage>
</organism>
<dbReference type="KEGG" id="gak:X907_1851"/>
<gene>
    <name evidence="6" type="ORF">X907_1851</name>
</gene>
<evidence type="ECO:0000259" key="5">
    <source>
        <dbReference type="Pfam" id="PF02397"/>
    </source>
</evidence>
<evidence type="ECO:0000313" key="7">
    <source>
        <dbReference type="Proteomes" id="UP000286954"/>
    </source>
</evidence>
<dbReference type="RefSeq" id="WP_127567272.1">
    <property type="nucleotide sequence ID" value="NZ_BMFB01000003.1"/>
</dbReference>
<feature type="region of interest" description="Disordered" evidence="3">
    <location>
        <begin position="28"/>
        <end position="51"/>
    </location>
</feature>
<evidence type="ECO:0000313" key="6">
    <source>
        <dbReference type="EMBL" id="AZU04378.1"/>
    </source>
</evidence>
<proteinExistence type="inferred from homology"/>
<accession>A0A3T0EBM7</accession>
<dbReference type="GO" id="GO:0000271">
    <property type="term" value="P:polysaccharide biosynthetic process"/>
    <property type="evidence" value="ECO:0007669"/>
    <property type="project" value="UniProtKB-KW"/>
</dbReference>
<sequence length="239" mass="26205">MMAAMDNRGTLLGRDADGLLALRQSVQMRTSGQPGPSPRDDAGRASPGRETGGMGKRLFDIVIAGAALTFMLPLLLATALLVRLTSKGPVLFWSARDNGNGGTFPMPKFRTMQAGSPLQPREQFTTAPPSLTPPGQFLRRTSVDELPQLIPVLTGKMSLIGPRPLLPSDPGVYERRRLANGKRSRPGLTGLAQISGRNDLSARKKARYDQFYTDHWSWRLDMWILWQTVKVVISRAGVL</sequence>
<feature type="domain" description="Bacterial sugar transferase" evidence="5">
    <location>
        <begin position="56"/>
        <end position="233"/>
    </location>
</feature>
<evidence type="ECO:0000256" key="2">
    <source>
        <dbReference type="ARBA" id="ARBA00023169"/>
    </source>
</evidence>
<keyword evidence="4" id="KW-0472">Membrane</keyword>
<dbReference type="PANTHER" id="PTHR30576">
    <property type="entry name" value="COLANIC BIOSYNTHESIS UDP-GLUCOSE LIPID CARRIER TRANSFERASE"/>
    <property type="match status" value="1"/>
</dbReference>
<dbReference type="EMBL" id="CP018911">
    <property type="protein sequence ID" value="AZU04378.1"/>
    <property type="molecule type" value="Genomic_DNA"/>
</dbReference>
<dbReference type="OrthoDB" id="9808602at2"/>
<name>A0A3T0EBM7_9PROT</name>
<dbReference type="PANTHER" id="PTHR30576:SF10">
    <property type="entry name" value="SLL5057 PROTEIN"/>
    <property type="match status" value="1"/>
</dbReference>
<evidence type="ECO:0000256" key="1">
    <source>
        <dbReference type="ARBA" id="ARBA00006464"/>
    </source>
</evidence>
<dbReference type="Proteomes" id="UP000286954">
    <property type="component" value="Chromosome"/>
</dbReference>
<evidence type="ECO:0000256" key="4">
    <source>
        <dbReference type="SAM" id="Phobius"/>
    </source>
</evidence>
<comment type="similarity">
    <text evidence="1">Belongs to the bacterial sugar transferase family.</text>
</comment>
<keyword evidence="4" id="KW-0812">Transmembrane</keyword>
<keyword evidence="7" id="KW-1185">Reference proteome</keyword>
<evidence type="ECO:0000256" key="3">
    <source>
        <dbReference type="SAM" id="MobiDB-lite"/>
    </source>
</evidence>
<reference evidence="6 7" key="1">
    <citation type="submission" date="2016-12" db="EMBL/GenBank/DDBJ databases">
        <title>The genome of dimorphic prosthecate Glycocaulis alkaliphilus 6b-8t, isolated from crude oil dictates its adaptability in petroleum environments.</title>
        <authorList>
            <person name="Wu X.-L."/>
            <person name="Geng S."/>
        </authorList>
    </citation>
    <scope>NUCLEOTIDE SEQUENCE [LARGE SCALE GENOMIC DNA]</scope>
    <source>
        <strain evidence="6 7">6B-8</strain>
    </source>
</reference>